<dbReference type="eggNOG" id="ENOG502QVSC">
    <property type="taxonomic scope" value="Eukaryota"/>
</dbReference>
<dbReference type="KEGG" id="erc:Ecym_2325"/>
<dbReference type="Pfam" id="PF15612">
    <property type="entry name" value="WHIM1"/>
    <property type="match status" value="1"/>
</dbReference>
<evidence type="ECO:0000256" key="3">
    <source>
        <dbReference type="SAM" id="MobiDB-lite"/>
    </source>
</evidence>
<dbReference type="GeneID" id="11470612"/>
<feature type="compositionally biased region" description="Basic residues" evidence="3">
    <location>
        <begin position="161"/>
        <end position="174"/>
    </location>
</feature>
<protein>
    <recommendedName>
        <fullName evidence="4">WHIM1 domain-containing protein</fullName>
    </recommendedName>
</protein>
<comment type="subcellular location">
    <subcellularLocation>
        <location evidence="1">Nucleus</location>
    </subcellularLocation>
</comment>
<gene>
    <name evidence="5" type="ordered locus">Ecym_2325</name>
</gene>
<dbReference type="FunCoup" id="G8JQ62">
    <property type="interactions" value="258"/>
</dbReference>
<dbReference type="OrthoDB" id="349045at2759"/>
<evidence type="ECO:0000256" key="1">
    <source>
        <dbReference type="ARBA" id="ARBA00004123"/>
    </source>
</evidence>
<feature type="domain" description="WHIM1" evidence="4">
    <location>
        <begin position="436"/>
        <end position="480"/>
    </location>
</feature>
<evidence type="ECO:0000259" key="4">
    <source>
        <dbReference type="Pfam" id="PF15612"/>
    </source>
</evidence>
<sequence length="912" mass="104324">MAEVMSVDQDYGDDKSSTGTVGGSEVEISRAGSVSGTVGSSGEGIGKIKKVQMRVDEFKGVRVVKGGPGDEEETHSRRKSSRVVIKRKAESDEEESGDAKGKKRKKKAVNNEGDGGGKDSVVVVVGDKKGTASVAAVNVDGPTTQIAEQGKDVKKPQKPQNPKKKVIKVSKKSKSTVIGKKDIKSHGSKKGSSKPGVKSSKNKAASNGKNTKVKLKSATSVEKVAAPPVHEPQLNNEAWSACVPLLSSELKNNTPAVSRLKYPHMKPAPFAKDLIMFMNFINKFNQFLPTELWGISIQDLQVGLDLYPSNGTDDIQFSFYQDILPPRELKHCQDLVNLFSLCLMKLTLNHNSTTNMSSLTNGKPFTKLIQELRPKAVEFGYPPEWRQQDPPDELFMKPQSSLFDEDDSEPVDDKNSEILTANIHHWYHRLPLSPEENPLYTPEFEKFGILSLSPPNRLIMLRCLVQWCLSYSDKIHGEIYRLSHFKKDPTFGIQTYHVPRHLAHGIAETKQHFKKLCTLMMRKLEIRSSKKHIKKQLEIGKQQQLSVKLKLLQEIKDSIAEYKREYEAQKAAEGDSGKEDKKFDPMDVSLTRDYAKWCELLQGEVYDNPMTNPYNDEIYKLRNQEYFIGRVPHIGDFYLPRLFTYQNSLKKKDWIPSNYVDPGQLEQLFEDFQNNKYNVVNLFGKNAKMMSLQFKLYYHYTPGMVKDILSGKHTKDKVYWYEMCHDSQTLQDFIKLLEFKLVKEPNEEGSSSDNPEAAKESMIQQQKEFPGYNINPLPRESKYNKSRAKLQILRYYLEKMYYFLLRFEQLKMQYGDLITTDRNLRRSQRSRVNYTEEYHDDIYEQDDYEPAEDIPEGEIEYDDEIGDFSDDDQGATANGRRRSKRIHKSGFMSIKSTESRAVRSARRRADKM</sequence>
<dbReference type="RefSeq" id="XP_003644881.1">
    <property type="nucleotide sequence ID" value="XM_003644833.1"/>
</dbReference>
<feature type="compositionally biased region" description="Basic residues" evidence="3">
    <location>
        <begin position="879"/>
        <end position="888"/>
    </location>
</feature>
<feature type="compositionally biased region" description="Basic residues" evidence="3">
    <location>
        <begin position="76"/>
        <end position="86"/>
    </location>
</feature>
<keyword evidence="2" id="KW-0539">Nucleus</keyword>
<dbReference type="EMBL" id="CP002498">
    <property type="protein sequence ID" value="AET38064.1"/>
    <property type="molecule type" value="Genomic_DNA"/>
</dbReference>
<dbReference type="InterPro" id="IPR028942">
    <property type="entry name" value="WHIM1_dom"/>
</dbReference>
<dbReference type="OMA" id="YWYEMCH"/>
<proteinExistence type="predicted"/>
<feature type="compositionally biased region" description="Acidic residues" evidence="3">
    <location>
        <begin position="864"/>
        <end position="873"/>
    </location>
</feature>
<feature type="region of interest" description="Disordered" evidence="3">
    <location>
        <begin position="59"/>
        <end position="216"/>
    </location>
</feature>
<evidence type="ECO:0000313" key="5">
    <source>
        <dbReference type="EMBL" id="AET38064.1"/>
    </source>
</evidence>
<dbReference type="Proteomes" id="UP000006790">
    <property type="component" value="Chromosome 2"/>
</dbReference>
<reference evidence="6" key="1">
    <citation type="journal article" date="2012" name="G3 (Bethesda)">
        <title>Pichia sorbitophila, an interspecies yeast hybrid reveals early steps of genome resolution following polyploidization.</title>
        <authorList>
            <person name="Leh Louis V."/>
            <person name="Despons L."/>
            <person name="Friedrich A."/>
            <person name="Martin T."/>
            <person name="Durrens P."/>
            <person name="Casaregola S."/>
            <person name="Neuveglise C."/>
            <person name="Fairhead C."/>
            <person name="Marck C."/>
            <person name="Cruz J.A."/>
            <person name="Straub M.L."/>
            <person name="Kugler V."/>
            <person name="Sacerdot C."/>
            <person name="Uzunov Z."/>
            <person name="Thierry A."/>
            <person name="Weiss S."/>
            <person name="Bleykasten C."/>
            <person name="De Montigny J."/>
            <person name="Jacques N."/>
            <person name="Jung P."/>
            <person name="Lemaire M."/>
            <person name="Mallet S."/>
            <person name="Morel G."/>
            <person name="Richard G.F."/>
            <person name="Sarkar A."/>
            <person name="Savel G."/>
            <person name="Schacherer J."/>
            <person name="Seret M.L."/>
            <person name="Talla E."/>
            <person name="Samson G."/>
            <person name="Jubin C."/>
            <person name="Poulain J."/>
            <person name="Vacherie B."/>
            <person name="Barbe V."/>
            <person name="Pelletier E."/>
            <person name="Sherman D.J."/>
            <person name="Westhof E."/>
            <person name="Weissenbach J."/>
            <person name="Baret P.V."/>
            <person name="Wincker P."/>
            <person name="Gaillardin C."/>
            <person name="Dujon B."/>
            <person name="Souciet J.L."/>
        </authorList>
    </citation>
    <scope>NUCLEOTIDE SEQUENCE [LARGE SCALE GENOMIC DNA]</scope>
    <source>
        <strain evidence="6">CBS 270.75 / DBVPG 7215 / KCTC 17166 / NRRL Y-17582</strain>
    </source>
</reference>
<evidence type="ECO:0000313" key="6">
    <source>
        <dbReference type="Proteomes" id="UP000006790"/>
    </source>
</evidence>
<feature type="region of interest" description="Disordered" evidence="3">
    <location>
        <begin position="1"/>
        <end position="47"/>
    </location>
</feature>
<feature type="region of interest" description="Disordered" evidence="3">
    <location>
        <begin position="864"/>
        <end position="889"/>
    </location>
</feature>
<dbReference type="AlphaFoldDB" id="G8JQ62"/>
<dbReference type="STRING" id="931890.G8JQ62"/>
<keyword evidence="6" id="KW-1185">Reference proteome</keyword>
<organism evidence="5 6">
    <name type="scientific">Eremothecium cymbalariae (strain CBS 270.75 / DBVPG 7215 / KCTC 17166 / NRRL Y-17582)</name>
    <name type="common">Yeast</name>
    <dbReference type="NCBI Taxonomy" id="931890"/>
    <lineage>
        <taxon>Eukaryota</taxon>
        <taxon>Fungi</taxon>
        <taxon>Dikarya</taxon>
        <taxon>Ascomycota</taxon>
        <taxon>Saccharomycotina</taxon>
        <taxon>Saccharomycetes</taxon>
        <taxon>Saccharomycetales</taxon>
        <taxon>Saccharomycetaceae</taxon>
        <taxon>Eremothecium</taxon>
    </lineage>
</organism>
<dbReference type="HOGENOM" id="CLU_014696_0_0_1"/>
<name>G8JQ62_ERECY</name>
<feature type="compositionally biased region" description="Low complexity" evidence="3">
    <location>
        <begin position="193"/>
        <end position="210"/>
    </location>
</feature>
<dbReference type="InParanoid" id="G8JQ62"/>
<accession>G8JQ62</accession>
<dbReference type="GO" id="GO:0005634">
    <property type="term" value="C:nucleus"/>
    <property type="evidence" value="ECO:0007669"/>
    <property type="project" value="UniProtKB-SubCell"/>
</dbReference>
<evidence type="ECO:0000256" key="2">
    <source>
        <dbReference type="ARBA" id="ARBA00023242"/>
    </source>
</evidence>